<dbReference type="PANTHER" id="PTHR46093:SF18">
    <property type="entry name" value="FIBRONECTIN TYPE-III DOMAIN-CONTAINING PROTEIN"/>
    <property type="match status" value="1"/>
</dbReference>
<dbReference type="InterPro" id="IPR011043">
    <property type="entry name" value="Gal_Oxase/kelch_b-propeller"/>
</dbReference>
<reference evidence="3" key="2">
    <citation type="submission" date="2023-05" db="EMBL/GenBank/DDBJ databases">
        <authorList>
            <consortium name="Lawrence Berkeley National Laboratory"/>
            <person name="Steindorff A."/>
            <person name="Hensen N."/>
            <person name="Bonometti L."/>
            <person name="Westerberg I."/>
            <person name="Brannstrom I.O."/>
            <person name="Guillou S."/>
            <person name="Cros-Aarteil S."/>
            <person name="Calhoun S."/>
            <person name="Haridas S."/>
            <person name="Kuo A."/>
            <person name="Mondo S."/>
            <person name="Pangilinan J."/>
            <person name="Riley R."/>
            <person name="Labutti K."/>
            <person name="Andreopoulos B."/>
            <person name="Lipzen A."/>
            <person name="Chen C."/>
            <person name="Yanf M."/>
            <person name="Daum C."/>
            <person name="Ng V."/>
            <person name="Clum A."/>
            <person name="Ohm R."/>
            <person name="Martin F."/>
            <person name="Silar P."/>
            <person name="Natvig D."/>
            <person name="Lalanne C."/>
            <person name="Gautier V."/>
            <person name="Ament-Velasquez S.L."/>
            <person name="Kruys A."/>
            <person name="Hutchinson M.I."/>
            <person name="Powell A.J."/>
            <person name="Barry K."/>
            <person name="Miller A.N."/>
            <person name="Grigoriev I.V."/>
            <person name="Debuchy R."/>
            <person name="Gladieux P."/>
            <person name="Thoren M.H."/>
            <person name="Johannesson H."/>
        </authorList>
    </citation>
    <scope>NUCLEOTIDE SEQUENCE</scope>
    <source>
        <strain evidence="3">CBS 731.68</strain>
    </source>
</reference>
<gene>
    <name evidence="3" type="ORF">N657DRAFT_566669</name>
</gene>
<dbReference type="InterPro" id="IPR015915">
    <property type="entry name" value="Kelch-typ_b-propeller"/>
</dbReference>
<keyword evidence="1" id="KW-0880">Kelch repeat</keyword>
<name>A0AAN6Z881_9PEZI</name>
<dbReference type="GeneID" id="87825214"/>
<keyword evidence="4" id="KW-1185">Reference proteome</keyword>
<evidence type="ECO:0000313" key="4">
    <source>
        <dbReference type="Proteomes" id="UP001302602"/>
    </source>
</evidence>
<comment type="caution">
    <text evidence="3">The sequence shown here is derived from an EMBL/GenBank/DDBJ whole genome shotgun (WGS) entry which is preliminary data.</text>
</comment>
<evidence type="ECO:0008006" key="5">
    <source>
        <dbReference type="Google" id="ProtNLM"/>
    </source>
</evidence>
<dbReference type="RefSeq" id="XP_062651670.1">
    <property type="nucleotide sequence ID" value="XM_062788444.1"/>
</dbReference>
<evidence type="ECO:0000256" key="1">
    <source>
        <dbReference type="ARBA" id="ARBA00022441"/>
    </source>
</evidence>
<dbReference type="EMBL" id="MU853224">
    <property type="protein sequence ID" value="KAK4127899.1"/>
    <property type="molecule type" value="Genomic_DNA"/>
</dbReference>
<evidence type="ECO:0000256" key="2">
    <source>
        <dbReference type="ARBA" id="ARBA00022737"/>
    </source>
</evidence>
<accession>A0AAN6Z881</accession>
<organism evidence="3 4">
    <name type="scientific">Parathielavia appendiculata</name>
    <dbReference type="NCBI Taxonomy" id="2587402"/>
    <lineage>
        <taxon>Eukaryota</taxon>
        <taxon>Fungi</taxon>
        <taxon>Dikarya</taxon>
        <taxon>Ascomycota</taxon>
        <taxon>Pezizomycotina</taxon>
        <taxon>Sordariomycetes</taxon>
        <taxon>Sordariomycetidae</taxon>
        <taxon>Sordariales</taxon>
        <taxon>Chaetomiaceae</taxon>
        <taxon>Parathielavia</taxon>
    </lineage>
</organism>
<proteinExistence type="predicted"/>
<sequence length="326" mass="35311">IWVDRSKGVLYTGFAGSTPRFGDQAFSPQGLWSFTPGESAGGSWKSLNGSAHEWFTSQPRPSKALVVSGHGYGFLLVGSMPRQSALTQWLTNIVGNDVAAQRPSSFNTYDISDSQMLDASGIEPRGGIPFFAGMVYVPNWGDRGILIAVGGSQNQALDNRNSSFETVHVYDVEAQRWYHQKTTGDIPQYRTDFCIAGAVSSNRTHEILVYGGWDGQLGAGATPYDSAYVLTLPAFHWAKADYPAAHPRHGLSCNAVGGSQILTIGGVDTAHEAGNDSYRAGFQTRDPFSKGLAVFDLSTLTWSAAYRAKQSPQPPAPRIQEYYNAQ</sequence>
<evidence type="ECO:0000313" key="3">
    <source>
        <dbReference type="EMBL" id="KAK4127899.1"/>
    </source>
</evidence>
<dbReference type="Gene3D" id="2.120.10.80">
    <property type="entry name" value="Kelch-type beta propeller"/>
    <property type="match status" value="1"/>
</dbReference>
<dbReference type="Pfam" id="PF24681">
    <property type="entry name" value="Kelch_KLHDC2_KLHL20_DRC7"/>
    <property type="match status" value="1"/>
</dbReference>
<dbReference type="PANTHER" id="PTHR46093">
    <property type="entry name" value="ACYL-COA-BINDING DOMAIN-CONTAINING PROTEIN 5"/>
    <property type="match status" value="1"/>
</dbReference>
<dbReference type="SUPFAM" id="SSF50965">
    <property type="entry name" value="Galactose oxidase, central domain"/>
    <property type="match status" value="1"/>
</dbReference>
<dbReference type="Proteomes" id="UP001302602">
    <property type="component" value="Unassembled WGS sequence"/>
</dbReference>
<feature type="non-terminal residue" evidence="3">
    <location>
        <position position="1"/>
    </location>
</feature>
<reference evidence="3" key="1">
    <citation type="journal article" date="2023" name="Mol. Phylogenet. Evol.">
        <title>Genome-scale phylogeny and comparative genomics of the fungal order Sordariales.</title>
        <authorList>
            <person name="Hensen N."/>
            <person name="Bonometti L."/>
            <person name="Westerberg I."/>
            <person name="Brannstrom I.O."/>
            <person name="Guillou S."/>
            <person name="Cros-Aarteil S."/>
            <person name="Calhoun S."/>
            <person name="Haridas S."/>
            <person name="Kuo A."/>
            <person name="Mondo S."/>
            <person name="Pangilinan J."/>
            <person name="Riley R."/>
            <person name="LaButti K."/>
            <person name="Andreopoulos B."/>
            <person name="Lipzen A."/>
            <person name="Chen C."/>
            <person name="Yan M."/>
            <person name="Daum C."/>
            <person name="Ng V."/>
            <person name="Clum A."/>
            <person name="Steindorff A."/>
            <person name="Ohm R.A."/>
            <person name="Martin F."/>
            <person name="Silar P."/>
            <person name="Natvig D.O."/>
            <person name="Lalanne C."/>
            <person name="Gautier V."/>
            <person name="Ament-Velasquez S.L."/>
            <person name="Kruys A."/>
            <person name="Hutchinson M.I."/>
            <person name="Powell A.J."/>
            <person name="Barry K."/>
            <person name="Miller A.N."/>
            <person name="Grigoriev I.V."/>
            <person name="Debuchy R."/>
            <person name="Gladieux P."/>
            <person name="Hiltunen Thoren M."/>
            <person name="Johannesson H."/>
        </authorList>
    </citation>
    <scope>NUCLEOTIDE SEQUENCE</scope>
    <source>
        <strain evidence="3">CBS 731.68</strain>
    </source>
</reference>
<protein>
    <recommendedName>
        <fullName evidence="5">Galactose oxidase</fullName>
    </recommendedName>
</protein>
<keyword evidence="2" id="KW-0677">Repeat</keyword>
<dbReference type="AlphaFoldDB" id="A0AAN6Z881"/>